<name>A0A8S3AP23_9BILA</name>
<dbReference type="EMBL" id="CAJOBJ010135206">
    <property type="protein sequence ID" value="CAF4739033.1"/>
    <property type="molecule type" value="Genomic_DNA"/>
</dbReference>
<feature type="non-terminal residue" evidence="1">
    <location>
        <position position="1"/>
    </location>
</feature>
<evidence type="ECO:0000313" key="1">
    <source>
        <dbReference type="EMBL" id="CAF4739033.1"/>
    </source>
</evidence>
<protein>
    <submittedName>
        <fullName evidence="1">Uncharacterized protein</fullName>
    </submittedName>
</protein>
<organism evidence="1 2">
    <name type="scientific">Rotaria magnacalcarata</name>
    <dbReference type="NCBI Taxonomy" id="392030"/>
    <lineage>
        <taxon>Eukaryota</taxon>
        <taxon>Metazoa</taxon>
        <taxon>Spiralia</taxon>
        <taxon>Gnathifera</taxon>
        <taxon>Rotifera</taxon>
        <taxon>Eurotatoria</taxon>
        <taxon>Bdelloidea</taxon>
        <taxon>Philodinida</taxon>
        <taxon>Philodinidae</taxon>
        <taxon>Rotaria</taxon>
    </lineage>
</organism>
<dbReference type="AlphaFoldDB" id="A0A8S3AP23"/>
<sequence>MDDQNSQVQNAVFDTIYQFATQLQNASEPFINEVRNV</sequence>
<proteinExistence type="predicted"/>
<evidence type="ECO:0000313" key="2">
    <source>
        <dbReference type="Proteomes" id="UP000681720"/>
    </source>
</evidence>
<reference evidence="1" key="1">
    <citation type="submission" date="2021-02" db="EMBL/GenBank/DDBJ databases">
        <authorList>
            <person name="Nowell W R."/>
        </authorList>
    </citation>
    <scope>NUCLEOTIDE SEQUENCE</scope>
</reference>
<comment type="caution">
    <text evidence="1">The sequence shown here is derived from an EMBL/GenBank/DDBJ whole genome shotgun (WGS) entry which is preliminary data.</text>
</comment>
<gene>
    <name evidence="1" type="ORF">GIL414_LOCUS44632</name>
</gene>
<accession>A0A8S3AP23</accession>
<dbReference type="Proteomes" id="UP000681720">
    <property type="component" value="Unassembled WGS sequence"/>
</dbReference>